<feature type="region of interest" description="Disordered" evidence="5">
    <location>
        <begin position="346"/>
        <end position="375"/>
    </location>
</feature>
<name>A0A9D2K6G7_9FIRM</name>
<dbReference type="InterPro" id="IPR038765">
    <property type="entry name" value="Papain-like_cys_pep_sf"/>
</dbReference>
<dbReference type="InterPro" id="IPR000064">
    <property type="entry name" value="NLP_P60_dom"/>
</dbReference>
<sequence length="650" mass="70167">MNKKITACKAGVLWMLAGGLLTVGIGRQIPVWTGAADTGIPDSPVRSAAALPAEPETTEDQEDESELLPNVLNLVYEFPEGADTSDVLNSQMGMIYRELEIMDQNWLEDIYNLSGMTPEQMAGRLGRPADSIMGNYNKKDENQLPDDPSTWKIGSWSRINLSVLNGDGEAADRTSNVKEILSMANVYTFYHDYRDTELFLEYVTELWNLSHSYDISMSDVYYCDGCMDLSEEEEMTQDIAEILAEESKETGDAASQPSSVNPDSRSETADTQSAGAQTAGFQAEESQADEPQESDSQTADPGSISSGSSAGAAASGPGVQMHSAIEESIARLDGQTPDALQLAEIQETSEGSADQSQNVSAYQETPAAVATPSELQGPGDYVQMLVNAAQAAADQEASAADLQPETEAAAVQNPVCPGHIDLNITVHITGTEEGSSLYGLDSRGNTASGSWPGWTAETISLAEDLAHQDWYENYGLSISDISLQTPMSEEEIADYMDDLPQNLSQERRELIRFALESVGRVPYYWGGKASAPGYSGNSFGSLVSSDYKGRIRKGLDCSGWIAWVYWSVTGERLPAEGTSGLIQCGTAVSRSQLQPGDIIVRTGTNAHVVMFLGWGSNGKLLCIHESSGPANNVTISELDANWKYYRKLIE</sequence>
<comment type="caution">
    <text evidence="7">The sequence shown here is derived from an EMBL/GenBank/DDBJ whole genome shotgun (WGS) entry which is preliminary data.</text>
</comment>
<dbReference type="PROSITE" id="PS51935">
    <property type="entry name" value="NLPC_P60"/>
    <property type="match status" value="1"/>
</dbReference>
<dbReference type="AlphaFoldDB" id="A0A9D2K6G7"/>
<evidence type="ECO:0000256" key="4">
    <source>
        <dbReference type="ARBA" id="ARBA00022807"/>
    </source>
</evidence>
<proteinExistence type="inferred from homology"/>
<dbReference type="EMBL" id="DXBC01000050">
    <property type="protein sequence ID" value="HIZ78834.1"/>
    <property type="molecule type" value="Genomic_DNA"/>
</dbReference>
<dbReference type="InterPro" id="IPR051794">
    <property type="entry name" value="PG_Endopeptidase_C40"/>
</dbReference>
<gene>
    <name evidence="7" type="ORF">IAA17_03520</name>
</gene>
<dbReference type="Pfam" id="PF00877">
    <property type="entry name" value="NLPC_P60"/>
    <property type="match status" value="1"/>
</dbReference>
<organism evidence="7 8">
    <name type="scientific">Candidatus Lachnoclostridium stercorigallinarum</name>
    <dbReference type="NCBI Taxonomy" id="2838634"/>
    <lineage>
        <taxon>Bacteria</taxon>
        <taxon>Bacillati</taxon>
        <taxon>Bacillota</taxon>
        <taxon>Clostridia</taxon>
        <taxon>Lachnospirales</taxon>
        <taxon>Lachnospiraceae</taxon>
    </lineage>
</organism>
<feature type="compositionally biased region" description="Polar residues" evidence="5">
    <location>
        <begin position="253"/>
        <end position="280"/>
    </location>
</feature>
<dbReference type="Gene3D" id="3.90.1720.10">
    <property type="entry name" value="endopeptidase domain like (from Nostoc punctiforme)"/>
    <property type="match status" value="1"/>
</dbReference>
<evidence type="ECO:0000313" key="7">
    <source>
        <dbReference type="EMBL" id="HIZ78834.1"/>
    </source>
</evidence>
<dbReference type="PANTHER" id="PTHR47359:SF3">
    <property type="entry name" value="NLP_P60 DOMAIN-CONTAINING PROTEIN-RELATED"/>
    <property type="match status" value="1"/>
</dbReference>
<dbReference type="SUPFAM" id="SSF54001">
    <property type="entry name" value="Cysteine proteinases"/>
    <property type="match status" value="1"/>
</dbReference>
<comment type="similarity">
    <text evidence="1">Belongs to the peptidase C40 family.</text>
</comment>
<feature type="compositionally biased region" description="Low complexity" evidence="5">
    <location>
        <begin position="302"/>
        <end position="316"/>
    </location>
</feature>
<dbReference type="GO" id="GO:0008234">
    <property type="term" value="F:cysteine-type peptidase activity"/>
    <property type="evidence" value="ECO:0007669"/>
    <property type="project" value="UniProtKB-KW"/>
</dbReference>
<keyword evidence="4" id="KW-0788">Thiol protease</keyword>
<feature type="compositionally biased region" description="Polar residues" evidence="5">
    <location>
        <begin position="346"/>
        <end position="363"/>
    </location>
</feature>
<evidence type="ECO:0000256" key="3">
    <source>
        <dbReference type="ARBA" id="ARBA00022801"/>
    </source>
</evidence>
<feature type="region of interest" description="Disordered" evidence="5">
    <location>
        <begin position="43"/>
        <end position="65"/>
    </location>
</feature>
<feature type="compositionally biased region" description="Acidic residues" evidence="5">
    <location>
        <begin position="56"/>
        <end position="65"/>
    </location>
</feature>
<accession>A0A9D2K6G7</accession>
<dbReference type="GO" id="GO:0006508">
    <property type="term" value="P:proteolysis"/>
    <property type="evidence" value="ECO:0007669"/>
    <property type="project" value="UniProtKB-KW"/>
</dbReference>
<evidence type="ECO:0000256" key="1">
    <source>
        <dbReference type="ARBA" id="ARBA00007074"/>
    </source>
</evidence>
<reference evidence="7" key="2">
    <citation type="submission" date="2021-04" db="EMBL/GenBank/DDBJ databases">
        <authorList>
            <person name="Gilroy R."/>
        </authorList>
    </citation>
    <scope>NUCLEOTIDE SEQUENCE</scope>
    <source>
        <strain evidence="7">ChiBcec1-1093</strain>
    </source>
</reference>
<dbReference type="Proteomes" id="UP000824101">
    <property type="component" value="Unassembled WGS sequence"/>
</dbReference>
<feature type="domain" description="NlpC/P60" evidence="6">
    <location>
        <begin position="504"/>
        <end position="650"/>
    </location>
</feature>
<keyword evidence="2" id="KW-0645">Protease</keyword>
<reference evidence="7" key="1">
    <citation type="journal article" date="2021" name="PeerJ">
        <title>Extensive microbial diversity within the chicken gut microbiome revealed by metagenomics and culture.</title>
        <authorList>
            <person name="Gilroy R."/>
            <person name="Ravi A."/>
            <person name="Getino M."/>
            <person name="Pursley I."/>
            <person name="Horton D.L."/>
            <person name="Alikhan N.F."/>
            <person name="Baker D."/>
            <person name="Gharbi K."/>
            <person name="Hall N."/>
            <person name="Watson M."/>
            <person name="Adriaenssens E.M."/>
            <person name="Foster-Nyarko E."/>
            <person name="Jarju S."/>
            <person name="Secka A."/>
            <person name="Antonio M."/>
            <person name="Oren A."/>
            <person name="Chaudhuri R.R."/>
            <person name="La Ragione R."/>
            <person name="Hildebrand F."/>
            <person name="Pallen M.J."/>
        </authorList>
    </citation>
    <scope>NUCLEOTIDE SEQUENCE</scope>
    <source>
        <strain evidence="7">ChiBcec1-1093</strain>
    </source>
</reference>
<evidence type="ECO:0000256" key="2">
    <source>
        <dbReference type="ARBA" id="ARBA00022670"/>
    </source>
</evidence>
<feature type="region of interest" description="Disordered" evidence="5">
    <location>
        <begin position="247"/>
        <end position="320"/>
    </location>
</feature>
<evidence type="ECO:0000256" key="5">
    <source>
        <dbReference type="SAM" id="MobiDB-lite"/>
    </source>
</evidence>
<evidence type="ECO:0000313" key="8">
    <source>
        <dbReference type="Proteomes" id="UP000824101"/>
    </source>
</evidence>
<keyword evidence="3" id="KW-0378">Hydrolase</keyword>
<protein>
    <submittedName>
        <fullName evidence="7">C40 family peptidase</fullName>
    </submittedName>
</protein>
<dbReference type="PANTHER" id="PTHR47359">
    <property type="entry name" value="PEPTIDOGLYCAN DL-ENDOPEPTIDASE CWLO"/>
    <property type="match status" value="1"/>
</dbReference>
<evidence type="ECO:0000259" key="6">
    <source>
        <dbReference type="PROSITE" id="PS51935"/>
    </source>
</evidence>